<dbReference type="EMBL" id="JAAIUW010000011">
    <property type="protein sequence ID" value="KAF7810679.1"/>
    <property type="molecule type" value="Genomic_DNA"/>
</dbReference>
<protein>
    <submittedName>
        <fullName evidence="2">Transposon Ty3-I Gag-Pol polyprotein</fullName>
    </submittedName>
</protein>
<reference evidence="2" key="1">
    <citation type="submission" date="2020-09" db="EMBL/GenBank/DDBJ databases">
        <title>Genome-Enabled Discovery of Anthraquinone Biosynthesis in Senna tora.</title>
        <authorList>
            <person name="Kang S.-H."/>
            <person name="Pandey R.P."/>
            <person name="Lee C.-M."/>
            <person name="Sim J.-S."/>
            <person name="Jeong J.-T."/>
            <person name="Choi B.-S."/>
            <person name="Jung M."/>
            <person name="Ginzburg D."/>
            <person name="Zhao K."/>
            <person name="Won S.Y."/>
            <person name="Oh T.-J."/>
            <person name="Yu Y."/>
            <person name="Kim N.-H."/>
            <person name="Lee O.R."/>
            <person name="Lee T.-H."/>
            <person name="Bashyal P."/>
            <person name="Kim T.-S."/>
            <person name="Lee W.-H."/>
            <person name="Kawkins C."/>
            <person name="Kim C.-K."/>
            <person name="Kim J.S."/>
            <person name="Ahn B.O."/>
            <person name="Rhee S.Y."/>
            <person name="Sohng J.K."/>
        </authorList>
    </citation>
    <scope>NUCLEOTIDE SEQUENCE</scope>
    <source>
        <tissue evidence="2">Leaf</tissue>
    </source>
</reference>
<proteinExistence type="predicted"/>
<name>A0A834WB29_9FABA</name>
<evidence type="ECO:0000256" key="1">
    <source>
        <dbReference type="SAM" id="Coils"/>
    </source>
</evidence>
<keyword evidence="3" id="KW-1185">Reference proteome</keyword>
<evidence type="ECO:0000313" key="3">
    <source>
        <dbReference type="Proteomes" id="UP000634136"/>
    </source>
</evidence>
<evidence type="ECO:0000313" key="2">
    <source>
        <dbReference type="EMBL" id="KAF7810679.1"/>
    </source>
</evidence>
<comment type="caution">
    <text evidence="2">The sequence shown here is derived from an EMBL/GenBank/DDBJ whole genome shotgun (WGS) entry which is preliminary data.</text>
</comment>
<dbReference type="PANTHER" id="PTHR35046">
    <property type="entry name" value="ZINC KNUCKLE (CCHC-TYPE) FAMILY PROTEIN"/>
    <property type="match status" value="1"/>
</dbReference>
<sequence>MANTGDESNGDRYPKNSDITLIALRQQIERMNVVVGDIRDRLDRQDERIANLQENRPNHRRHHRRREVSTDAFKYDNDEISENEEEFDSEFDMGNRHGYRRRPNVQEDREATMARFLNGLNKDIADIVDLHHYVELENMVHMAIKVENSSSAKVFQNSILEQVLRLNKIGRRVKELSNRRPLKAKKKLHQRVKVSMIPKLLEIGISNVSNVWVLVIYLLNVPTREL</sequence>
<dbReference type="OrthoDB" id="1731207at2759"/>
<organism evidence="2 3">
    <name type="scientific">Senna tora</name>
    <dbReference type="NCBI Taxonomy" id="362788"/>
    <lineage>
        <taxon>Eukaryota</taxon>
        <taxon>Viridiplantae</taxon>
        <taxon>Streptophyta</taxon>
        <taxon>Embryophyta</taxon>
        <taxon>Tracheophyta</taxon>
        <taxon>Spermatophyta</taxon>
        <taxon>Magnoliopsida</taxon>
        <taxon>eudicotyledons</taxon>
        <taxon>Gunneridae</taxon>
        <taxon>Pentapetalae</taxon>
        <taxon>rosids</taxon>
        <taxon>fabids</taxon>
        <taxon>Fabales</taxon>
        <taxon>Fabaceae</taxon>
        <taxon>Caesalpinioideae</taxon>
        <taxon>Cassia clade</taxon>
        <taxon>Senna</taxon>
    </lineage>
</organism>
<dbReference type="AlphaFoldDB" id="A0A834WB29"/>
<dbReference type="Proteomes" id="UP000634136">
    <property type="component" value="Unassembled WGS sequence"/>
</dbReference>
<accession>A0A834WB29</accession>
<keyword evidence="1" id="KW-0175">Coiled coil</keyword>
<feature type="coiled-coil region" evidence="1">
    <location>
        <begin position="35"/>
        <end position="62"/>
    </location>
</feature>
<dbReference type="PANTHER" id="PTHR35046:SF9">
    <property type="entry name" value="RNA-DIRECTED DNA POLYMERASE"/>
    <property type="match status" value="1"/>
</dbReference>
<gene>
    <name evidence="2" type="ORF">G2W53_037422</name>
</gene>